<dbReference type="EMBL" id="JYDH01005626">
    <property type="protein sequence ID" value="KRY02960.1"/>
    <property type="molecule type" value="Genomic_DNA"/>
</dbReference>
<evidence type="ECO:0000313" key="2">
    <source>
        <dbReference type="Proteomes" id="UP000054776"/>
    </source>
</evidence>
<keyword evidence="2" id="KW-1185">Reference proteome</keyword>
<proteinExistence type="predicted"/>
<name>A0A0V0YS51_TRISP</name>
<accession>A0A0V0YS51</accession>
<comment type="caution">
    <text evidence="1">The sequence shown here is derived from an EMBL/GenBank/DDBJ whole genome shotgun (WGS) entry which is preliminary data.</text>
</comment>
<dbReference type="AlphaFoldDB" id="A0A0V0YS51"/>
<evidence type="ECO:0000313" key="1">
    <source>
        <dbReference type="EMBL" id="KRY02960.1"/>
    </source>
</evidence>
<protein>
    <submittedName>
        <fullName evidence="1">Uncharacterized protein</fullName>
    </submittedName>
</protein>
<reference evidence="1 2" key="1">
    <citation type="submission" date="2015-01" db="EMBL/GenBank/DDBJ databases">
        <title>Evolution of Trichinella species and genotypes.</title>
        <authorList>
            <person name="Korhonen P.K."/>
            <person name="Edoardo P."/>
            <person name="Giuseppe L.R."/>
            <person name="Gasser R.B."/>
        </authorList>
    </citation>
    <scope>NUCLEOTIDE SEQUENCE [LARGE SCALE GENOMIC DNA]</scope>
    <source>
        <strain evidence="1">ISS3</strain>
    </source>
</reference>
<organism evidence="1 2">
    <name type="scientific">Trichinella spiralis</name>
    <name type="common">Trichina worm</name>
    <dbReference type="NCBI Taxonomy" id="6334"/>
    <lineage>
        <taxon>Eukaryota</taxon>
        <taxon>Metazoa</taxon>
        <taxon>Ecdysozoa</taxon>
        <taxon>Nematoda</taxon>
        <taxon>Enoplea</taxon>
        <taxon>Dorylaimia</taxon>
        <taxon>Trichinellida</taxon>
        <taxon>Trichinellidae</taxon>
        <taxon>Trichinella</taxon>
    </lineage>
</organism>
<gene>
    <name evidence="1" type="ORF">T01_4427</name>
</gene>
<sequence length="43" mass="5341">MMGWEYRCNFRPFCMVRGWLLMILELEDKRATYLDSPEEPTRR</sequence>
<dbReference type="InParanoid" id="A0A0V0YS51"/>
<dbReference type="Proteomes" id="UP000054776">
    <property type="component" value="Unassembled WGS sequence"/>
</dbReference>